<dbReference type="Pfam" id="PF13356">
    <property type="entry name" value="Arm-DNA-bind_3"/>
    <property type="match status" value="1"/>
</dbReference>
<dbReference type="PANTHER" id="PTHR30629">
    <property type="entry name" value="PROPHAGE INTEGRASE"/>
    <property type="match status" value="1"/>
</dbReference>
<feature type="domain" description="Tyr recombinase" evidence="6">
    <location>
        <begin position="226"/>
        <end position="393"/>
    </location>
</feature>
<gene>
    <name evidence="7" type="ORF">H9L16_01655</name>
</gene>
<evidence type="ECO:0000313" key="8">
    <source>
        <dbReference type="Proteomes" id="UP000515804"/>
    </source>
</evidence>
<dbReference type="Pfam" id="PF00589">
    <property type="entry name" value="Phage_integrase"/>
    <property type="match status" value="1"/>
</dbReference>
<evidence type="ECO:0000259" key="6">
    <source>
        <dbReference type="PROSITE" id="PS51898"/>
    </source>
</evidence>
<feature type="region of interest" description="Disordered" evidence="5">
    <location>
        <begin position="216"/>
        <end position="235"/>
    </location>
</feature>
<feature type="compositionally biased region" description="Basic and acidic residues" evidence="5">
    <location>
        <begin position="226"/>
        <end position="235"/>
    </location>
</feature>
<dbReference type="GO" id="GO:0006310">
    <property type="term" value="P:DNA recombination"/>
    <property type="evidence" value="ECO:0007669"/>
    <property type="project" value="UniProtKB-KW"/>
</dbReference>
<dbReference type="Gene3D" id="1.10.443.10">
    <property type="entry name" value="Intergrase catalytic core"/>
    <property type="match status" value="1"/>
</dbReference>
<dbReference type="InterPro" id="IPR050808">
    <property type="entry name" value="Phage_Integrase"/>
</dbReference>
<dbReference type="PROSITE" id="PS51898">
    <property type="entry name" value="TYR_RECOMBINASE"/>
    <property type="match status" value="1"/>
</dbReference>
<dbReference type="InterPro" id="IPR013762">
    <property type="entry name" value="Integrase-like_cat_sf"/>
</dbReference>
<evidence type="ECO:0000256" key="4">
    <source>
        <dbReference type="ARBA" id="ARBA00023172"/>
    </source>
</evidence>
<keyword evidence="4" id="KW-0233">DNA recombination</keyword>
<dbReference type="Proteomes" id="UP000515804">
    <property type="component" value="Chromosome"/>
</dbReference>
<reference evidence="7 8" key="1">
    <citation type="submission" date="2020-08" db="EMBL/GenBank/DDBJ databases">
        <title>Genome sequence of Thermomonas carbonis KCTC 42013T.</title>
        <authorList>
            <person name="Hyun D.-W."/>
            <person name="Bae J.-W."/>
        </authorList>
    </citation>
    <scope>NUCLEOTIDE SEQUENCE [LARGE SCALE GENOMIC DNA]</scope>
    <source>
        <strain evidence="7 8">KCTC 42013</strain>
    </source>
</reference>
<accession>A0A7G9SR96</accession>
<dbReference type="PANTHER" id="PTHR30629:SF2">
    <property type="entry name" value="PROPHAGE INTEGRASE INTS-RELATED"/>
    <property type="match status" value="1"/>
</dbReference>
<dbReference type="EMBL" id="CP060719">
    <property type="protein sequence ID" value="QNN70371.1"/>
    <property type="molecule type" value="Genomic_DNA"/>
</dbReference>
<keyword evidence="8" id="KW-1185">Reference proteome</keyword>
<dbReference type="InterPro" id="IPR025166">
    <property type="entry name" value="Integrase_DNA_bind_dom"/>
</dbReference>
<dbReference type="Gene3D" id="3.30.160.390">
    <property type="entry name" value="Integrase, DNA-binding domain"/>
    <property type="match status" value="1"/>
</dbReference>
<dbReference type="Gene3D" id="1.10.150.130">
    <property type="match status" value="1"/>
</dbReference>
<dbReference type="KEGG" id="tcn:H9L16_01655"/>
<dbReference type="InterPro" id="IPR002104">
    <property type="entry name" value="Integrase_catalytic"/>
</dbReference>
<dbReference type="AlphaFoldDB" id="A0A7G9SR96"/>
<name>A0A7G9SR96_9GAMM</name>
<evidence type="ECO:0000313" key="7">
    <source>
        <dbReference type="EMBL" id="QNN70371.1"/>
    </source>
</evidence>
<dbReference type="CDD" id="cd00796">
    <property type="entry name" value="INT_Rci_Hp1_C"/>
    <property type="match status" value="1"/>
</dbReference>
<evidence type="ECO:0000256" key="5">
    <source>
        <dbReference type="SAM" id="MobiDB-lite"/>
    </source>
</evidence>
<dbReference type="GO" id="GO:0015074">
    <property type="term" value="P:DNA integration"/>
    <property type="evidence" value="ECO:0007669"/>
    <property type="project" value="UniProtKB-KW"/>
</dbReference>
<dbReference type="SUPFAM" id="SSF56349">
    <property type="entry name" value="DNA breaking-rejoining enzymes"/>
    <property type="match status" value="1"/>
</dbReference>
<protein>
    <submittedName>
        <fullName evidence="7">Site-specific integrase</fullName>
    </submittedName>
</protein>
<dbReference type="InterPro" id="IPR010998">
    <property type="entry name" value="Integrase_recombinase_N"/>
</dbReference>
<comment type="similarity">
    <text evidence="1">Belongs to the 'phage' integrase family.</text>
</comment>
<proteinExistence type="inferred from homology"/>
<organism evidence="7 8">
    <name type="scientific">Thermomonas carbonis</name>
    <dbReference type="NCBI Taxonomy" id="1463158"/>
    <lineage>
        <taxon>Bacteria</taxon>
        <taxon>Pseudomonadati</taxon>
        <taxon>Pseudomonadota</taxon>
        <taxon>Gammaproteobacteria</taxon>
        <taxon>Lysobacterales</taxon>
        <taxon>Lysobacteraceae</taxon>
        <taxon>Thermomonas</taxon>
    </lineage>
</organism>
<evidence type="ECO:0000256" key="2">
    <source>
        <dbReference type="ARBA" id="ARBA00022908"/>
    </source>
</evidence>
<keyword evidence="3" id="KW-0238">DNA-binding</keyword>
<dbReference type="InterPro" id="IPR038488">
    <property type="entry name" value="Integrase_DNA-bd_sf"/>
</dbReference>
<sequence length="397" mass="43813">MPKLTRSKLSKAGVEAAKPAASVYVLRDTDPAGLILRVQPSGKKAWAVTWGRGQARNLGDFPVMTLAAARHAATMVLAEIAAHGAPVKSARGKADTLGEFMEGHYAPYVLANAKAGKGTIGAIKTVFGHWYGRRMDSITVHDWDALKTERLNAGMKPATANRDLDRIKAALQQAVTWKLLTTNPLAGVKRITRGIEKRVRYLSPVESKALRDALDAREAHRKARRERGDQWRKDRSQAPMGAFQGYTDHVMPMVLLALNTGMRRGELSQIRWGDVDLKAKVLTIRAGYAKNGKDRHLPLNSEAVTVLTTWRKDHPGNGPVFGVFSMQDGWEALLTDAKIQDFRFHDMRHDFASRLVMAGVDLNTVRELLGHSDITMTLRYAHLAPEHKAAAVELLVG</sequence>
<evidence type="ECO:0000256" key="3">
    <source>
        <dbReference type="ARBA" id="ARBA00023125"/>
    </source>
</evidence>
<keyword evidence="2" id="KW-0229">DNA integration</keyword>
<dbReference type="RefSeq" id="WP_187552887.1">
    <property type="nucleotide sequence ID" value="NZ_BMZL01000001.1"/>
</dbReference>
<evidence type="ECO:0000256" key="1">
    <source>
        <dbReference type="ARBA" id="ARBA00008857"/>
    </source>
</evidence>
<dbReference type="InterPro" id="IPR011010">
    <property type="entry name" value="DNA_brk_join_enz"/>
</dbReference>
<dbReference type="GO" id="GO:0003677">
    <property type="term" value="F:DNA binding"/>
    <property type="evidence" value="ECO:0007669"/>
    <property type="project" value="UniProtKB-KW"/>
</dbReference>